<organism evidence="1 2">
    <name type="scientific">Planococcus glaciei</name>
    <dbReference type="NCBI Taxonomy" id="459472"/>
    <lineage>
        <taxon>Bacteria</taxon>
        <taxon>Bacillati</taxon>
        <taxon>Bacillota</taxon>
        <taxon>Bacilli</taxon>
        <taxon>Bacillales</taxon>
        <taxon>Caryophanaceae</taxon>
        <taxon>Planococcus</taxon>
    </lineage>
</organism>
<protein>
    <submittedName>
        <fullName evidence="1">YolD-like family protein</fullName>
    </submittedName>
</protein>
<proteinExistence type="predicted"/>
<dbReference type="AlphaFoldDB" id="A0A7H8QAC9"/>
<evidence type="ECO:0000313" key="1">
    <source>
        <dbReference type="EMBL" id="QKX50897.1"/>
    </source>
</evidence>
<reference evidence="2" key="2">
    <citation type="submission" date="2020-06" db="EMBL/GenBank/DDBJ databases">
        <title>Isolation of Planomicrobium glaciei.</title>
        <authorList>
            <person name="Malisova L."/>
            <person name="Safrankova R."/>
            <person name="Jakubu V."/>
            <person name="Spanelova P."/>
        </authorList>
    </citation>
    <scope>NUCLEOTIDE SEQUENCE [LARGE SCALE GENOMIC DNA]</scope>
    <source>
        <strain evidence="2">NRL-ATB46093</strain>
    </source>
</reference>
<accession>A0A7H8QAC9</accession>
<dbReference type="Proteomes" id="UP000509222">
    <property type="component" value="Chromosome"/>
</dbReference>
<reference evidence="1 2" key="1">
    <citation type="submission" date="2020-04" db="EMBL/GenBank/DDBJ databases">
        <authorList>
            <person name="Pajer P."/>
            <person name="Broz P."/>
        </authorList>
    </citation>
    <scope>NUCLEOTIDE SEQUENCE [LARGE SCALE GENOMIC DNA]</scope>
    <source>
        <strain evidence="2">NRL-ATB46093</strain>
    </source>
</reference>
<evidence type="ECO:0000313" key="2">
    <source>
        <dbReference type="Proteomes" id="UP000509222"/>
    </source>
</evidence>
<gene>
    <name evidence="1" type="ORF">HF394_10065</name>
</gene>
<dbReference type="EMBL" id="CP051177">
    <property type="protein sequence ID" value="QKX50897.1"/>
    <property type="molecule type" value="Genomic_DNA"/>
</dbReference>
<dbReference type="RefSeq" id="WP_053166201.1">
    <property type="nucleotide sequence ID" value="NZ_CP051177.1"/>
</dbReference>
<sequence>MKINQQLRVIKDRGTIKWQGMLLNEPVKTRREEVEEDKPMPQPKLDAYDLQLIQEELESALKRRCNVIIHTWKEGKVTRHYGTILSIDRDACILTYADPFKDRTLNPDEIVSVNIVE</sequence>
<dbReference type="InterPro" id="IPR014962">
    <property type="entry name" value="YolD"/>
</dbReference>
<keyword evidence="2" id="KW-1185">Reference proteome</keyword>
<dbReference type="Pfam" id="PF08863">
    <property type="entry name" value="YolD"/>
    <property type="match status" value="1"/>
</dbReference>
<name>A0A7H8QAC9_9BACL</name>